<feature type="transmembrane region" description="Helical" evidence="4">
    <location>
        <begin position="7"/>
        <end position="32"/>
    </location>
</feature>
<dbReference type="PANTHER" id="PTHR10434:SF11">
    <property type="entry name" value="1-ACYL-SN-GLYCEROL-3-PHOSPHATE ACYLTRANSFERASE"/>
    <property type="match status" value="1"/>
</dbReference>
<evidence type="ECO:0000256" key="3">
    <source>
        <dbReference type="ARBA" id="ARBA00023315"/>
    </source>
</evidence>
<dbReference type="InterPro" id="IPR002123">
    <property type="entry name" value="Plipid/glycerol_acylTrfase"/>
</dbReference>
<keyword evidence="7" id="KW-1185">Reference proteome</keyword>
<keyword evidence="4" id="KW-1133">Transmembrane helix</keyword>
<dbReference type="GO" id="GO:0003841">
    <property type="term" value="F:1-acylglycerol-3-phosphate O-acyltransferase activity"/>
    <property type="evidence" value="ECO:0007669"/>
    <property type="project" value="TreeGrafter"/>
</dbReference>
<evidence type="ECO:0000313" key="7">
    <source>
        <dbReference type="Proteomes" id="UP000317557"/>
    </source>
</evidence>
<dbReference type="GO" id="GO:0006654">
    <property type="term" value="P:phosphatidic acid biosynthetic process"/>
    <property type="evidence" value="ECO:0007669"/>
    <property type="project" value="TreeGrafter"/>
</dbReference>
<proteinExistence type="predicted"/>
<reference evidence="6 7" key="1">
    <citation type="submission" date="2017-05" db="EMBL/GenBank/DDBJ databases">
        <authorList>
            <person name="Varghese N."/>
            <person name="Submissions S."/>
        </authorList>
    </citation>
    <scope>NUCLEOTIDE SEQUENCE [LARGE SCALE GENOMIC DNA]</scope>
    <source>
        <strain evidence="6 7">DSM 21985</strain>
    </source>
</reference>
<dbReference type="SUPFAM" id="SSF69593">
    <property type="entry name" value="Glycerol-3-phosphate (1)-acyltransferase"/>
    <property type="match status" value="1"/>
</dbReference>
<keyword evidence="3 6" id="KW-0012">Acyltransferase</keyword>
<dbReference type="AlphaFoldDB" id="A0A521ATD6"/>
<sequence>MRTLFSIFLWTYFCVLFLVFFIIISLVFLVTFPFDKYRKAPNFTLSIMARCMMMASPKWTMEFEGTEKFDPSEPTIFVSNHQSFMDMVLIYHLPWKMKWVSKRSLAYIPVMGWLVWLTGHLTINRSSKTALKKLSNLVQPLKDLVPVMIFPEGTRTIDGKLRPFKNGPFLLAMEYGFKIQPMAIDGGYKAMPPGSKLVNPNVDFKLRILDAIDPTDFDGLTELKEHTRELIGQQLKEIQST</sequence>
<gene>
    <name evidence="6" type="ORF">SAMN06265219_101362</name>
</gene>
<evidence type="ECO:0000259" key="5">
    <source>
        <dbReference type="SMART" id="SM00563"/>
    </source>
</evidence>
<accession>A0A521ATD6</accession>
<keyword evidence="4" id="KW-0812">Transmembrane</keyword>
<dbReference type="CDD" id="cd07989">
    <property type="entry name" value="LPLAT_AGPAT-like"/>
    <property type="match status" value="1"/>
</dbReference>
<dbReference type="EMBL" id="FXTP01000001">
    <property type="protein sequence ID" value="SMO38069.1"/>
    <property type="molecule type" value="Genomic_DNA"/>
</dbReference>
<protein>
    <submittedName>
        <fullName evidence="6">1-acyl-sn-glycerol-3-phosphate acyltransferase</fullName>
    </submittedName>
</protein>
<feature type="domain" description="Phospholipid/glycerol acyltransferase" evidence="5">
    <location>
        <begin position="75"/>
        <end position="187"/>
    </location>
</feature>
<dbReference type="SMART" id="SM00563">
    <property type="entry name" value="PlsC"/>
    <property type="match status" value="1"/>
</dbReference>
<evidence type="ECO:0000313" key="6">
    <source>
        <dbReference type="EMBL" id="SMO38069.1"/>
    </source>
</evidence>
<dbReference type="PANTHER" id="PTHR10434">
    <property type="entry name" value="1-ACYL-SN-GLYCEROL-3-PHOSPHATE ACYLTRANSFERASE"/>
    <property type="match status" value="1"/>
</dbReference>
<dbReference type="Pfam" id="PF01553">
    <property type="entry name" value="Acyltransferase"/>
    <property type="match status" value="1"/>
</dbReference>
<organism evidence="6 7">
    <name type="scientific">Gracilimonas mengyeensis</name>
    <dbReference type="NCBI Taxonomy" id="1302730"/>
    <lineage>
        <taxon>Bacteria</taxon>
        <taxon>Pseudomonadati</taxon>
        <taxon>Balneolota</taxon>
        <taxon>Balneolia</taxon>
        <taxon>Balneolales</taxon>
        <taxon>Balneolaceae</taxon>
        <taxon>Gracilimonas</taxon>
    </lineage>
</organism>
<name>A0A521ATD6_9BACT</name>
<feature type="transmembrane region" description="Helical" evidence="4">
    <location>
        <begin position="104"/>
        <end position="123"/>
    </location>
</feature>
<evidence type="ECO:0000256" key="4">
    <source>
        <dbReference type="SAM" id="Phobius"/>
    </source>
</evidence>
<dbReference type="OrthoDB" id="9803035at2"/>
<keyword evidence="4" id="KW-0472">Membrane</keyword>
<evidence type="ECO:0000256" key="2">
    <source>
        <dbReference type="ARBA" id="ARBA00022679"/>
    </source>
</evidence>
<comment type="pathway">
    <text evidence="1">Lipid metabolism.</text>
</comment>
<keyword evidence="2 6" id="KW-0808">Transferase</keyword>
<dbReference type="Proteomes" id="UP000317557">
    <property type="component" value="Unassembled WGS sequence"/>
</dbReference>
<evidence type="ECO:0000256" key="1">
    <source>
        <dbReference type="ARBA" id="ARBA00005189"/>
    </source>
</evidence>